<evidence type="ECO:0000256" key="5">
    <source>
        <dbReference type="ARBA" id="ARBA00022741"/>
    </source>
</evidence>
<evidence type="ECO:0000313" key="12">
    <source>
        <dbReference type="EMBL" id="KAJ8421410.1"/>
    </source>
</evidence>
<keyword evidence="4 9" id="KW-0808">Transferase</keyword>
<comment type="similarity">
    <text evidence="2 9">Belongs to the phosphoglycerate kinase family.</text>
</comment>
<evidence type="ECO:0000256" key="8">
    <source>
        <dbReference type="ARBA" id="ARBA00022842"/>
    </source>
</evidence>
<dbReference type="Gene3D" id="3.40.50.1260">
    <property type="entry name" value="Phosphoglycerate kinase, N-terminal domain"/>
    <property type="match status" value="2"/>
</dbReference>
<evidence type="ECO:0000256" key="2">
    <source>
        <dbReference type="ARBA" id="ARBA00008982"/>
    </source>
</evidence>
<keyword evidence="7" id="KW-0067">ATP-binding</keyword>
<keyword evidence="11" id="KW-1133">Transmembrane helix</keyword>
<dbReference type="AlphaFoldDB" id="A0A9Q1GLV1"/>
<dbReference type="GO" id="GO:0005524">
    <property type="term" value="F:ATP binding"/>
    <property type="evidence" value="ECO:0007669"/>
    <property type="project" value="UniProtKB-KW"/>
</dbReference>
<dbReference type="GO" id="GO:0004618">
    <property type="term" value="F:phosphoglycerate kinase activity"/>
    <property type="evidence" value="ECO:0007669"/>
    <property type="project" value="UniProtKB-EC"/>
</dbReference>
<dbReference type="InterPro" id="IPR001576">
    <property type="entry name" value="Phosphoglycerate_kinase"/>
</dbReference>
<dbReference type="Proteomes" id="UP001153076">
    <property type="component" value="Unassembled WGS sequence"/>
</dbReference>
<keyword evidence="5" id="KW-0547">Nucleotide-binding</keyword>
<evidence type="ECO:0000256" key="10">
    <source>
        <dbReference type="RuleBase" id="RU000696"/>
    </source>
</evidence>
<keyword evidence="6 9" id="KW-0418">Kinase</keyword>
<dbReference type="InterPro" id="IPR036043">
    <property type="entry name" value="Phosphoglycerate_kinase_sf"/>
</dbReference>
<dbReference type="EC" id="2.7.2.3" evidence="3 9"/>
<dbReference type="GO" id="GO:0006096">
    <property type="term" value="P:glycolytic process"/>
    <property type="evidence" value="ECO:0007669"/>
    <property type="project" value="InterPro"/>
</dbReference>
<dbReference type="PANTHER" id="PTHR11406">
    <property type="entry name" value="PHOSPHOGLYCERATE KINASE"/>
    <property type="match status" value="1"/>
</dbReference>
<sequence>MAAKTNVSALKGNRVFIRVNLNIPLDDNLNITDDARMRAAVPTIKYLMDHGAKFVLCTCLVINPSLSSLCVVRGFFPKWVCIPLLLCIWVSFEYMEFKFTSLKGLLNEFVFLLYPKFLTFLVVSWLSRLQSLIYFVCLQGHPKGITPKYSLKPLVPWLFEVLRVEVKMANDCIGGRFYLHLLSWMVGLDLGSDSVKTFSEALDKDQSIIWNGPMGVFEFDNFAAGTQRRCQLGACGGQTAARNACP</sequence>
<comment type="catalytic activity">
    <reaction evidence="9">
        <text>(2R)-3-phosphoglycerate + ATP = (2R)-3-phospho-glyceroyl phosphate + ADP</text>
        <dbReference type="Rhea" id="RHEA:14801"/>
        <dbReference type="ChEBI" id="CHEBI:30616"/>
        <dbReference type="ChEBI" id="CHEBI:57604"/>
        <dbReference type="ChEBI" id="CHEBI:58272"/>
        <dbReference type="ChEBI" id="CHEBI:456216"/>
        <dbReference type="EC" id="2.7.2.3"/>
    </reaction>
</comment>
<evidence type="ECO:0000256" key="6">
    <source>
        <dbReference type="ARBA" id="ARBA00022777"/>
    </source>
</evidence>
<keyword evidence="11" id="KW-0812">Transmembrane</keyword>
<dbReference type="SUPFAM" id="SSF53748">
    <property type="entry name" value="Phosphoglycerate kinase"/>
    <property type="match status" value="2"/>
</dbReference>
<dbReference type="GO" id="GO:0006094">
    <property type="term" value="P:gluconeogenesis"/>
    <property type="evidence" value="ECO:0007669"/>
    <property type="project" value="TreeGrafter"/>
</dbReference>
<evidence type="ECO:0000256" key="9">
    <source>
        <dbReference type="RuleBase" id="RU000532"/>
    </source>
</evidence>
<keyword evidence="11" id="KW-0472">Membrane</keyword>
<comment type="caution">
    <text evidence="12">The sequence shown here is derived from an EMBL/GenBank/DDBJ whole genome shotgun (WGS) entry which is preliminary data.</text>
</comment>
<dbReference type="Pfam" id="PF00162">
    <property type="entry name" value="PGK"/>
    <property type="match status" value="2"/>
</dbReference>
<evidence type="ECO:0000256" key="7">
    <source>
        <dbReference type="ARBA" id="ARBA00022840"/>
    </source>
</evidence>
<accession>A0A9Q1GLV1</accession>
<evidence type="ECO:0000256" key="3">
    <source>
        <dbReference type="ARBA" id="ARBA00013061"/>
    </source>
</evidence>
<name>A0A9Q1GLV1_9CARY</name>
<evidence type="ECO:0000256" key="4">
    <source>
        <dbReference type="ARBA" id="ARBA00022679"/>
    </source>
</evidence>
<dbReference type="GO" id="GO:0043531">
    <property type="term" value="F:ADP binding"/>
    <property type="evidence" value="ECO:0007669"/>
    <property type="project" value="TreeGrafter"/>
</dbReference>
<dbReference type="PANTHER" id="PTHR11406:SF27">
    <property type="entry name" value="PHOSPHOGLYCERATE KINASE 3, CYTOSOLIC"/>
    <property type="match status" value="1"/>
</dbReference>
<evidence type="ECO:0000256" key="1">
    <source>
        <dbReference type="ARBA" id="ARBA00001946"/>
    </source>
</evidence>
<dbReference type="InterPro" id="IPR015824">
    <property type="entry name" value="Phosphoglycerate_kinase_N"/>
</dbReference>
<reference evidence="12" key="1">
    <citation type="submission" date="2022-04" db="EMBL/GenBank/DDBJ databases">
        <title>Carnegiea gigantea Genome sequencing and assembly v2.</title>
        <authorList>
            <person name="Copetti D."/>
            <person name="Sanderson M.J."/>
            <person name="Burquez A."/>
            <person name="Wojciechowski M.F."/>
        </authorList>
    </citation>
    <scope>NUCLEOTIDE SEQUENCE</scope>
    <source>
        <strain evidence="12">SGP5-SGP5p</strain>
        <tissue evidence="12">Aerial part</tissue>
    </source>
</reference>
<feature type="transmembrane region" description="Helical" evidence="11">
    <location>
        <begin position="52"/>
        <end position="72"/>
    </location>
</feature>
<gene>
    <name evidence="12" type="ORF">Cgig2_023585</name>
</gene>
<comment type="subunit">
    <text evidence="10">Monomer.</text>
</comment>
<dbReference type="PRINTS" id="PR00477">
    <property type="entry name" value="PHGLYCKINASE"/>
</dbReference>
<dbReference type="EMBL" id="JAKOGI010002734">
    <property type="protein sequence ID" value="KAJ8421410.1"/>
    <property type="molecule type" value="Genomic_DNA"/>
</dbReference>
<protein>
    <recommendedName>
        <fullName evidence="3 9">Phosphoglycerate kinase</fullName>
        <ecNumber evidence="3 9">2.7.2.3</ecNumber>
    </recommendedName>
</protein>
<dbReference type="GO" id="GO:0005829">
    <property type="term" value="C:cytosol"/>
    <property type="evidence" value="ECO:0007669"/>
    <property type="project" value="TreeGrafter"/>
</dbReference>
<dbReference type="OrthoDB" id="275353at2759"/>
<comment type="cofactor">
    <cofactor evidence="1">
        <name>Mg(2+)</name>
        <dbReference type="ChEBI" id="CHEBI:18420"/>
    </cofactor>
</comment>
<proteinExistence type="inferred from homology"/>
<evidence type="ECO:0000313" key="13">
    <source>
        <dbReference type="Proteomes" id="UP001153076"/>
    </source>
</evidence>
<evidence type="ECO:0000256" key="11">
    <source>
        <dbReference type="SAM" id="Phobius"/>
    </source>
</evidence>
<keyword evidence="8" id="KW-0460">Magnesium</keyword>
<keyword evidence="13" id="KW-1185">Reference proteome</keyword>
<organism evidence="12 13">
    <name type="scientific">Carnegiea gigantea</name>
    <dbReference type="NCBI Taxonomy" id="171969"/>
    <lineage>
        <taxon>Eukaryota</taxon>
        <taxon>Viridiplantae</taxon>
        <taxon>Streptophyta</taxon>
        <taxon>Embryophyta</taxon>
        <taxon>Tracheophyta</taxon>
        <taxon>Spermatophyta</taxon>
        <taxon>Magnoliopsida</taxon>
        <taxon>eudicotyledons</taxon>
        <taxon>Gunneridae</taxon>
        <taxon>Pentapetalae</taxon>
        <taxon>Caryophyllales</taxon>
        <taxon>Cactineae</taxon>
        <taxon>Cactaceae</taxon>
        <taxon>Cactoideae</taxon>
        <taxon>Echinocereeae</taxon>
        <taxon>Carnegiea</taxon>
    </lineage>
</organism>